<accession>A0A2Z7CKH2</accession>
<keyword evidence="2" id="KW-0489">Methyltransferase</keyword>
<feature type="region of interest" description="Disordered" evidence="1">
    <location>
        <begin position="26"/>
        <end position="64"/>
    </location>
</feature>
<feature type="region of interest" description="Disordered" evidence="1">
    <location>
        <begin position="134"/>
        <end position="209"/>
    </location>
</feature>
<name>A0A2Z7CKH2_9LAMI</name>
<dbReference type="GO" id="GO:0032259">
    <property type="term" value="P:methylation"/>
    <property type="evidence" value="ECO:0007669"/>
    <property type="project" value="UniProtKB-KW"/>
</dbReference>
<dbReference type="GO" id="GO:0008168">
    <property type="term" value="F:methyltransferase activity"/>
    <property type="evidence" value="ECO:0007669"/>
    <property type="project" value="UniProtKB-KW"/>
</dbReference>
<sequence length="209" mass="22880">MEEASKMMAEGILAYVKAVVSHITQSTSQGSFQHKGIEQGAGSSRAGKTRRSIPTPPGLEERYMPPHRRDEAVFQRSPAVTCWIPRGQMFEARTNYGRFTTRPVQKKIQGNIGGSTIDWPRSPYFPRKIRKPHYSDNLGHQTPREFQKEKVTAVTGTATDPDHASRSTTGDETPLSACTRRPEEIGMDGFSSSRLAGTNSGETAAAAAA</sequence>
<feature type="compositionally biased region" description="Basic and acidic residues" evidence="1">
    <location>
        <begin position="142"/>
        <end position="151"/>
    </location>
</feature>
<proteinExistence type="predicted"/>
<keyword evidence="2" id="KW-0808">Transferase</keyword>
<reference evidence="2 3" key="1">
    <citation type="journal article" date="2015" name="Proc. Natl. Acad. Sci. U.S.A.">
        <title>The resurrection genome of Boea hygrometrica: A blueprint for survival of dehydration.</title>
        <authorList>
            <person name="Xiao L."/>
            <person name="Yang G."/>
            <person name="Zhang L."/>
            <person name="Yang X."/>
            <person name="Zhao S."/>
            <person name="Ji Z."/>
            <person name="Zhou Q."/>
            <person name="Hu M."/>
            <person name="Wang Y."/>
            <person name="Chen M."/>
            <person name="Xu Y."/>
            <person name="Jin H."/>
            <person name="Xiao X."/>
            <person name="Hu G."/>
            <person name="Bao F."/>
            <person name="Hu Y."/>
            <person name="Wan P."/>
            <person name="Li L."/>
            <person name="Deng X."/>
            <person name="Kuang T."/>
            <person name="Xiang C."/>
            <person name="Zhu J.K."/>
            <person name="Oliver M.J."/>
            <person name="He Y."/>
        </authorList>
    </citation>
    <scope>NUCLEOTIDE SEQUENCE [LARGE SCALE GENOMIC DNA]</scope>
    <source>
        <strain evidence="3">cv. XS01</strain>
    </source>
</reference>
<dbReference type="AlphaFoldDB" id="A0A2Z7CKH2"/>
<dbReference type="Proteomes" id="UP000250235">
    <property type="component" value="Unassembled WGS sequence"/>
</dbReference>
<keyword evidence="3" id="KW-1185">Reference proteome</keyword>
<feature type="compositionally biased region" description="Polar residues" evidence="1">
    <location>
        <begin position="190"/>
        <end position="202"/>
    </location>
</feature>
<organism evidence="2 3">
    <name type="scientific">Dorcoceras hygrometricum</name>
    <dbReference type="NCBI Taxonomy" id="472368"/>
    <lineage>
        <taxon>Eukaryota</taxon>
        <taxon>Viridiplantae</taxon>
        <taxon>Streptophyta</taxon>
        <taxon>Embryophyta</taxon>
        <taxon>Tracheophyta</taxon>
        <taxon>Spermatophyta</taxon>
        <taxon>Magnoliopsida</taxon>
        <taxon>eudicotyledons</taxon>
        <taxon>Gunneridae</taxon>
        <taxon>Pentapetalae</taxon>
        <taxon>asterids</taxon>
        <taxon>lamiids</taxon>
        <taxon>Lamiales</taxon>
        <taxon>Gesneriaceae</taxon>
        <taxon>Didymocarpoideae</taxon>
        <taxon>Trichosporeae</taxon>
        <taxon>Loxocarpinae</taxon>
        <taxon>Dorcoceras</taxon>
    </lineage>
</organism>
<gene>
    <name evidence="2" type="ORF">F511_06814</name>
</gene>
<evidence type="ECO:0000313" key="2">
    <source>
        <dbReference type="EMBL" id="KZV45296.1"/>
    </source>
</evidence>
<evidence type="ECO:0000313" key="3">
    <source>
        <dbReference type="Proteomes" id="UP000250235"/>
    </source>
</evidence>
<dbReference type="EMBL" id="KQ996404">
    <property type="protein sequence ID" value="KZV45296.1"/>
    <property type="molecule type" value="Genomic_DNA"/>
</dbReference>
<protein>
    <submittedName>
        <fullName evidence="2">Histone-lysine N-methyltransferase setd3-like</fullName>
    </submittedName>
</protein>
<evidence type="ECO:0000256" key="1">
    <source>
        <dbReference type="SAM" id="MobiDB-lite"/>
    </source>
</evidence>